<dbReference type="SUPFAM" id="SSF48208">
    <property type="entry name" value="Six-hairpin glycosidases"/>
    <property type="match status" value="1"/>
</dbReference>
<keyword evidence="1" id="KW-0732">Signal</keyword>
<dbReference type="InParanoid" id="F2UEZ3"/>
<feature type="chain" id="PRO_5003290604" evidence="1">
    <location>
        <begin position="28"/>
        <end position="748"/>
    </location>
</feature>
<feature type="signal peptide" evidence="1">
    <location>
        <begin position="1"/>
        <end position="27"/>
    </location>
</feature>
<dbReference type="GO" id="GO:0005975">
    <property type="term" value="P:carbohydrate metabolic process"/>
    <property type="evidence" value="ECO:0007669"/>
    <property type="project" value="InterPro"/>
</dbReference>
<proteinExistence type="predicted"/>
<dbReference type="Proteomes" id="UP000007799">
    <property type="component" value="Unassembled WGS sequence"/>
</dbReference>
<evidence type="ECO:0000313" key="3">
    <source>
        <dbReference type="Proteomes" id="UP000007799"/>
    </source>
</evidence>
<dbReference type="KEGG" id="sre:PTSG_06846"/>
<reference evidence="2" key="1">
    <citation type="submission" date="2009-08" db="EMBL/GenBank/DDBJ databases">
        <title>Annotation of Salpingoeca rosetta.</title>
        <authorList>
            <consortium name="The Broad Institute Genome Sequencing Platform"/>
            <person name="Russ C."/>
            <person name="Cuomo C."/>
            <person name="Burger G."/>
            <person name="Gray M.W."/>
            <person name="Holland P.W.H."/>
            <person name="King N."/>
            <person name="Lang F.B.F."/>
            <person name="Roger A.J."/>
            <person name="Ruiz-Trillo I."/>
            <person name="Young S.K."/>
            <person name="Zeng Q."/>
            <person name="Gargeya S."/>
            <person name="Alvarado L."/>
            <person name="Berlin A."/>
            <person name="Chapman S.B."/>
            <person name="Chen Z."/>
            <person name="Freedman E."/>
            <person name="Gellesch M."/>
            <person name="Goldberg J."/>
            <person name="Griggs A."/>
            <person name="Gujja S."/>
            <person name="Heilman E."/>
            <person name="Heiman D."/>
            <person name="Howarth C."/>
            <person name="Mehta T."/>
            <person name="Neiman D."/>
            <person name="Pearson M."/>
            <person name="Roberts A."/>
            <person name="Saif S."/>
            <person name="Shea T."/>
            <person name="Shenoy N."/>
            <person name="Sisk P."/>
            <person name="Stolte C."/>
            <person name="Sykes S."/>
            <person name="White J."/>
            <person name="Yandava C."/>
            <person name="Haas B."/>
            <person name="Nusbaum C."/>
            <person name="Birren B."/>
        </authorList>
    </citation>
    <scope>NUCLEOTIDE SEQUENCE [LARGE SCALE GENOMIC DNA]</scope>
    <source>
        <strain evidence="2">ATCC 50818</strain>
    </source>
</reference>
<dbReference type="GeneID" id="16072806"/>
<dbReference type="InterPro" id="IPR008928">
    <property type="entry name" value="6-hairpin_glycosidase_sf"/>
</dbReference>
<evidence type="ECO:0000256" key="1">
    <source>
        <dbReference type="SAM" id="SignalP"/>
    </source>
</evidence>
<dbReference type="RefSeq" id="XP_004992246.1">
    <property type="nucleotide sequence ID" value="XM_004992189.1"/>
</dbReference>
<evidence type="ECO:0000313" key="2">
    <source>
        <dbReference type="EMBL" id="EGD75193.1"/>
    </source>
</evidence>
<protein>
    <submittedName>
        <fullName evidence="2">Uncharacterized protein</fullName>
    </submittedName>
</protein>
<dbReference type="eggNOG" id="ENOG502T2PT">
    <property type="taxonomic scope" value="Eukaryota"/>
</dbReference>
<sequence>MMRTMRSGTRVMLLVVVIAALTTCCCGGGGEAAGGDAVGGGNGHGSPPISPHPGVSTSYWEKDGARATQGLAMFMQVPGDLEDARRVCDALAECQGFNGFNTLYTCVNASCGVPLTPGPPAAKVFGKTTTPPVGPPPHNDPPAVDDFYYPKEEPEERSKLVIPTVVSASTKAQAANLSVPGQSPTTIKVEHMYHGWQLLSVFARRRCGAGVQVLTLGIARHEVHMPRLRLPLEDRRQHDMIMGTILSGLTVYQGLNPNYGTGINYWSPILANGSSLPLTTTALNSALLEWGLVDLAADRVKYYFDNFVRDNGTINMDGWKDYCFFNNTIFPDGIADYPRLLLLWIDTSTAKGDPAWTNATLPRAIALSNVLLDASINATKAIPAASHLHGLVFGPPEHDTCTDPGYFLPTQVWWYRGMLEMSRYLRRLGVAGDLARELAAHAAALPNQINTAINATATRDPHTGEIVFIPPELRDTSRTPFSSMLSTTLSDYSNFRYWPESLLATGMTAEAETALLKFRFGHQGTFGGMSRFKERADHMPALGYGWSYLTHDMTSDYLLFLYAHMVNYHSPGTFGATEQMTIISNDAYRFYMLQDRFDDEERDLDFCVPSTMLTPLLSKWQLVFTPFDSDQIFIARAAPARWYTAEGFGIDNAPARLGSVSFNVTSPSSSQTSVTVTFTPVKRAPVAKTLVVRVKNAGATAAQIKAATVHAQDDCASVSSIAHATSDVHITLTSATATCSFTLHCSLM</sequence>
<gene>
    <name evidence="2" type="ORF">PTSG_06846</name>
</gene>
<accession>F2UEZ3</accession>
<keyword evidence="3" id="KW-1185">Reference proteome</keyword>
<name>F2UEZ3_SALR5</name>
<dbReference type="EMBL" id="GL832971">
    <property type="protein sequence ID" value="EGD75193.1"/>
    <property type="molecule type" value="Genomic_DNA"/>
</dbReference>
<organism evidence="3">
    <name type="scientific">Salpingoeca rosetta (strain ATCC 50818 / BSB-021)</name>
    <dbReference type="NCBI Taxonomy" id="946362"/>
    <lineage>
        <taxon>Eukaryota</taxon>
        <taxon>Choanoflagellata</taxon>
        <taxon>Craspedida</taxon>
        <taxon>Salpingoecidae</taxon>
        <taxon>Salpingoeca</taxon>
    </lineage>
</organism>
<dbReference type="AlphaFoldDB" id="F2UEZ3"/>